<evidence type="ECO:0000259" key="7">
    <source>
        <dbReference type="Pfam" id="PF04719"/>
    </source>
</evidence>
<proteinExistence type="inferred from homology"/>
<dbReference type="SUPFAM" id="SSF47113">
    <property type="entry name" value="Histone-fold"/>
    <property type="match status" value="1"/>
</dbReference>
<feature type="region of interest" description="Disordered" evidence="6">
    <location>
        <begin position="338"/>
        <end position="370"/>
    </location>
</feature>
<feature type="compositionally biased region" description="Low complexity" evidence="6">
    <location>
        <begin position="9"/>
        <end position="18"/>
    </location>
</feature>
<feature type="compositionally biased region" description="Polar residues" evidence="6">
    <location>
        <begin position="40"/>
        <end position="57"/>
    </location>
</feature>
<evidence type="ECO:0000256" key="5">
    <source>
        <dbReference type="ARBA" id="ARBA00023242"/>
    </source>
</evidence>
<feature type="region of interest" description="Disordered" evidence="6">
    <location>
        <begin position="278"/>
        <end position="316"/>
    </location>
</feature>
<dbReference type="OrthoDB" id="28335at2759"/>
<dbReference type="Proteomes" id="UP000799421">
    <property type="component" value="Unassembled WGS sequence"/>
</dbReference>
<evidence type="ECO:0000256" key="4">
    <source>
        <dbReference type="ARBA" id="ARBA00023163"/>
    </source>
</evidence>
<dbReference type="EMBL" id="MU006007">
    <property type="protein sequence ID" value="KAF2858590.1"/>
    <property type="molecule type" value="Genomic_DNA"/>
</dbReference>
<dbReference type="AlphaFoldDB" id="A0A6A7BTQ5"/>
<keyword evidence="9" id="KW-1185">Reference proteome</keyword>
<dbReference type="Pfam" id="PF04719">
    <property type="entry name" value="TAFII28"/>
    <property type="match status" value="1"/>
</dbReference>
<dbReference type="GO" id="GO:0016251">
    <property type="term" value="F:RNA polymerase II general transcription initiation factor activity"/>
    <property type="evidence" value="ECO:0007669"/>
    <property type="project" value="TreeGrafter"/>
</dbReference>
<feature type="compositionally biased region" description="Acidic residues" evidence="6">
    <location>
        <begin position="141"/>
        <end position="156"/>
    </location>
</feature>
<dbReference type="GO" id="GO:0051123">
    <property type="term" value="P:RNA polymerase II preinitiation complex assembly"/>
    <property type="evidence" value="ECO:0007669"/>
    <property type="project" value="InterPro"/>
</dbReference>
<dbReference type="PANTHER" id="PTHR13218">
    <property type="entry name" value="TRANSCRIPTION INITIATION FACTOR TFIID SUBUNIT 11-RELATED"/>
    <property type="match status" value="1"/>
</dbReference>
<accession>A0A6A7BTQ5</accession>
<organism evidence="8 9">
    <name type="scientific">Piedraia hortae CBS 480.64</name>
    <dbReference type="NCBI Taxonomy" id="1314780"/>
    <lineage>
        <taxon>Eukaryota</taxon>
        <taxon>Fungi</taxon>
        <taxon>Dikarya</taxon>
        <taxon>Ascomycota</taxon>
        <taxon>Pezizomycotina</taxon>
        <taxon>Dothideomycetes</taxon>
        <taxon>Dothideomycetidae</taxon>
        <taxon>Capnodiales</taxon>
        <taxon>Piedraiaceae</taxon>
        <taxon>Piedraia</taxon>
    </lineage>
</organism>
<dbReference type="InterPro" id="IPR006809">
    <property type="entry name" value="TAFII28_dom"/>
</dbReference>
<dbReference type="CDD" id="cd08048">
    <property type="entry name" value="HFD_TAF11"/>
    <property type="match status" value="1"/>
</dbReference>
<comment type="similarity">
    <text evidence="2">Belongs to the TAF11 family.</text>
</comment>
<keyword evidence="3" id="KW-0805">Transcription regulation</keyword>
<gene>
    <name evidence="8" type="ORF">K470DRAFT_236172</name>
</gene>
<evidence type="ECO:0000313" key="8">
    <source>
        <dbReference type="EMBL" id="KAF2858590.1"/>
    </source>
</evidence>
<evidence type="ECO:0000313" key="9">
    <source>
        <dbReference type="Proteomes" id="UP000799421"/>
    </source>
</evidence>
<sequence length="370" mass="40199">MASPPPSTPTSIPSLALPRQRTGLSLPNAKAAAHVPRKPSITTASSFSHPLRQTSFPPSDASERQFSPAVGWLDEGGDDDLGSDIEVQSTISGPAGVEEVGVVGGKKKRKPGRPRGRPAKNAGTRPGSVVDDGGKAKAGQEEDGQDDDDEDDEVGETDAKGKRVPIYEGGQMTNEEMEEYKMRKNTFYLGARCDDHRERYTSYGQAKLNKNDLRRLVNQVLGQSVPGSVVMAMTSFTKAFAAQIIEDAKTVQLERLAVEPKRADGSENPAYNRLKRASERWEEAHADEPGTKKQKRSDEAGEEDAPIKDLSKDIEEQHCGPLLPDHLREALRRYKKRCGGPGGGTVGFTGLSLGGKQNTAPRTRGRRIFR</sequence>
<evidence type="ECO:0000256" key="6">
    <source>
        <dbReference type="SAM" id="MobiDB-lite"/>
    </source>
</evidence>
<dbReference type="InterPro" id="IPR045127">
    <property type="entry name" value="TAF11-like"/>
</dbReference>
<feature type="compositionally biased region" description="Basic residues" evidence="6">
    <location>
        <begin position="105"/>
        <end position="118"/>
    </location>
</feature>
<feature type="domain" description="TAFII28-like protein" evidence="7">
    <location>
        <begin position="197"/>
        <end position="260"/>
    </location>
</feature>
<dbReference type="GO" id="GO:0046982">
    <property type="term" value="F:protein heterodimerization activity"/>
    <property type="evidence" value="ECO:0007669"/>
    <property type="project" value="InterPro"/>
</dbReference>
<dbReference type="GO" id="GO:0005669">
    <property type="term" value="C:transcription factor TFIID complex"/>
    <property type="evidence" value="ECO:0007669"/>
    <property type="project" value="InterPro"/>
</dbReference>
<dbReference type="InterPro" id="IPR009072">
    <property type="entry name" value="Histone-fold"/>
</dbReference>
<comment type="subcellular location">
    <subcellularLocation>
        <location evidence="1">Nucleus</location>
    </subcellularLocation>
</comment>
<evidence type="ECO:0000256" key="1">
    <source>
        <dbReference type="ARBA" id="ARBA00004123"/>
    </source>
</evidence>
<protein>
    <recommendedName>
        <fullName evidence="7">TAFII28-like protein domain-containing protein</fullName>
    </recommendedName>
</protein>
<evidence type="ECO:0000256" key="2">
    <source>
        <dbReference type="ARBA" id="ARBA00009788"/>
    </source>
</evidence>
<reference evidence="8" key="1">
    <citation type="journal article" date="2020" name="Stud. Mycol.">
        <title>101 Dothideomycetes genomes: a test case for predicting lifestyles and emergence of pathogens.</title>
        <authorList>
            <person name="Haridas S."/>
            <person name="Albert R."/>
            <person name="Binder M."/>
            <person name="Bloem J."/>
            <person name="Labutti K."/>
            <person name="Salamov A."/>
            <person name="Andreopoulos B."/>
            <person name="Baker S."/>
            <person name="Barry K."/>
            <person name="Bills G."/>
            <person name="Bluhm B."/>
            <person name="Cannon C."/>
            <person name="Castanera R."/>
            <person name="Culley D."/>
            <person name="Daum C."/>
            <person name="Ezra D."/>
            <person name="Gonzalez J."/>
            <person name="Henrissat B."/>
            <person name="Kuo A."/>
            <person name="Liang C."/>
            <person name="Lipzen A."/>
            <person name="Lutzoni F."/>
            <person name="Magnuson J."/>
            <person name="Mondo S."/>
            <person name="Nolan M."/>
            <person name="Ohm R."/>
            <person name="Pangilinan J."/>
            <person name="Park H.-J."/>
            <person name="Ramirez L."/>
            <person name="Alfaro M."/>
            <person name="Sun H."/>
            <person name="Tritt A."/>
            <person name="Yoshinaga Y."/>
            <person name="Zwiers L.-H."/>
            <person name="Turgeon B."/>
            <person name="Goodwin S."/>
            <person name="Spatafora J."/>
            <person name="Crous P."/>
            <person name="Grigoriev I."/>
        </authorList>
    </citation>
    <scope>NUCLEOTIDE SEQUENCE</scope>
    <source>
        <strain evidence="8">CBS 480.64</strain>
    </source>
</reference>
<keyword evidence="5" id="KW-0539">Nucleus</keyword>
<evidence type="ECO:0000256" key="3">
    <source>
        <dbReference type="ARBA" id="ARBA00023015"/>
    </source>
</evidence>
<feature type="region of interest" description="Disordered" evidence="6">
    <location>
        <begin position="1"/>
        <end position="172"/>
    </location>
</feature>
<dbReference type="PANTHER" id="PTHR13218:SF8">
    <property type="entry name" value="TRANSCRIPTION INITIATION FACTOR TFIID SUBUNIT 11"/>
    <property type="match status" value="1"/>
</dbReference>
<keyword evidence="4" id="KW-0804">Transcription</keyword>
<name>A0A6A7BTQ5_9PEZI</name>
<dbReference type="Gene3D" id="1.10.20.10">
    <property type="entry name" value="Histone, subunit A"/>
    <property type="match status" value="1"/>
</dbReference>